<dbReference type="GO" id="GO:0008270">
    <property type="term" value="F:zinc ion binding"/>
    <property type="evidence" value="ECO:0007669"/>
    <property type="project" value="UniProtKB-KW"/>
</dbReference>
<keyword evidence="1" id="KW-0862">Zinc</keyword>
<feature type="region of interest" description="Disordered" evidence="2">
    <location>
        <begin position="75"/>
        <end position="99"/>
    </location>
</feature>
<organism evidence="4 5">
    <name type="scientific">Phytophthora fragariaefolia</name>
    <dbReference type="NCBI Taxonomy" id="1490495"/>
    <lineage>
        <taxon>Eukaryota</taxon>
        <taxon>Sar</taxon>
        <taxon>Stramenopiles</taxon>
        <taxon>Oomycota</taxon>
        <taxon>Peronosporomycetes</taxon>
        <taxon>Peronosporales</taxon>
        <taxon>Peronosporaceae</taxon>
        <taxon>Phytophthora</taxon>
    </lineage>
</organism>
<dbReference type="AlphaFoldDB" id="A0A9W6Y3D2"/>
<dbReference type="SUPFAM" id="SSF57756">
    <property type="entry name" value="Retrovirus zinc finger-like domains"/>
    <property type="match status" value="1"/>
</dbReference>
<evidence type="ECO:0000313" key="5">
    <source>
        <dbReference type="Proteomes" id="UP001165121"/>
    </source>
</evidence>
<dbReference type="EMBL" id="BSXT01003497">
    <property type="protein sequence ID" value="GMF54421.1"/>
    <property type="molecule type" value="Genomic_DNA"/>
</dbReference>
<proteinExistence type="predicted"/>
<sequence>MGLYLDGDESMVDHIKNTRRVLDELQEQHVVVAGDEKRQNFMQSLGPAWNSFVGALEDCTTFELMIQRCQAEAIRRDQQKNRESGGSSGGKTAAAFSAEHAHSKKVGKFTKKRDMSKTKCYNCNKLGHFARSCSRERCVQPKTEAASMAFNVVEDLCDNKREWIVDSGATSHMTGHLDNLTDVCTLEELRVLTVASGDNLVATAIGKAPLLKNGREVCVLHEVLFVKGLALNLVSVAAASRRGMAVAFTGSSCTIRSPNGLTLLVSRLEQPMYVVEAVSEVVEHAAMMTSETTHVET</sequence>
<feature type="domain" description="CCHC-type" evidence="3">
    <location>
        <begin position="119"/>
        <end position="133"/>
    </location>
</feature>
<protein>
    <submittedName>
        <fullName evidence="4">Unnamed protein product</fullName>
    </submittedName>
</protein>
<accession>A0A9W6Y3D2</accession>
<dbReference type="Pfam" id="PF22936">
    <property type="entry name" value="Pol_BBD"/>
    <property type="match status" value="1"/>
</dbReference>
<dbReference type="PROSITE" id="PS50158">
    <property type="entry name" value="ZF_CCHC"/>
    <property type="match status" value="1"/>
</dbReference>
<evidence type="ECO:0000256" key="1">
    <source>
        <dbReference type="PROSITE-ProRule" id="PRU00047"/>
    </source>
</evidence>
<dbReference type="InterPro" id="IPR054722">
    <property type="entry name" value="PolX-like_BBD"/>
</dbReference>
<dbReference type="InterPro" id="IPR036875">
    <property type="entry name" value="Znf_CCHC_sf"/>
</dbReference>
<keyword evidence="5" id="KW-1185">Reference proteome</keyword>
<dbReference type="PANTHER" id="PTHR47592:SF27">
    <property type="entry name" value="OS08G0421700 PROTEIN"/>
    <property type="match status" value="1"/>
</dbReference>
<keyword evidence="1" id="KW-0863">Zinc-finger</keyword>
<dbReference type="SMART" id="SM00343">
    <property type="entry name" value="ZnF_C2HC"/>
    <property type="match status" value="1"/>
</dbReference>
<dbReference type="PANTHER" id="PTHR47592">
    <property type="entry name" value="PBF68 PROTEIN"/>
    <property type="match status" value="1"/>
</dbReference>
<comment type="caution">
    <text evidence="4">The sequence shown here is derived from an EMBL/GenBank/DDBJ whole genome shotgun (WGS) entry which is preliminary data.</text>
</comment>
<dbReference type="Pfam" id="PF00098">
    <property type="entry name" value="zf-CCHC"/>
    <property type="match status" value="1"/>
</dbReference>
<dbReference type="OrthoDB" id="116101at2759"/>
<dbReference type="Gene3D" id="4.10.60.10">
    <property type="entry name" value="Zinc finger, CCHC-type"/>
    <property type="match status" value="1"/>
</dbReference>
<evidence type="ECO:0000256" key="2">
    <source>
        <dbReference type="SAM" id="MobiDB-lite"/>
    </source>
</evidence>
<reference evidence="4" key="1">
    <citation type="submission" date="2023-04" db="EMBL/GenBank/DDBJ databases">
        <title>Phytophthora fragariaefolia NBRC 109709.</title>
        <authorList>
            <person name="Ichikawa N."/>
            <person name="Sato H."/>
            <person name="Tonouchi N."/>
        </authorList>
    </citation>
    <scope>NUCLEOTIDE SEQUENCE</scope>
    <source>
        <strain evidence="4">NBRC 109709</strain>
    </source>
</reference>
<name>A0A9W6Y3D2_9STRA</name>
<evidence type="ECO:0000313" key="4">
    <source>
        <dbReference type="EMBL" id="GMF54421.1"/>
    </source>
</evidence>
<keyword evidence="1" id="KW-0479">Metal-binding</keyword>
<dbReference type="GO" id="GO:0003676">
    <property type="term" value="F:nucleic acid binding"/>
    <property type="evidence" value="ECO:0007669"/>
    <property type="project" value="InterPro"/>
</dbReference>
<evidence type="ECO:0000259" key="3">
    <source>
        <dbReference type="PROSITE" id="PS50158"/>
    </source>
</evidence>
<dbReference type="InterPro" id="IPR001878">
    <property type="entry name" value="Znf_CCHC"/>
</dbReference>
<gene>
    <name evidence="4" type="ORF">Pfra01_002270800</name>
</gene>
<dbReference type="Proteomes" id="UP001165121">
    <property type="component" value="Unassembled WGS sequence"/>
</dbReference>